<dbReference type="InterPro" id="IPR006671">
    <property type="entry name" value="Cyclin_N"/>
</dbReference>
<dbReference type="InterPro" id="IPR039361">
    <property type="entry name" value="Cyclin"/>
</dbReference>
<evidence type="ECO:0000256" key="6">
    <source>
        <dbReference type="RuleBase" id="RU000383"/>
    </source>
</evidence>
<gene>
    <name evidence="11 12" type="primary">CCNB3</name>
</gene>
<dbReference type="SMART" id="SM01332">
    <property type="entry name" value="Cyclin_C"/>
    <property type="match status" value="1"/>
</dbReference>
<proteinExistence type="inferred from homology"/>
<evidence type="ECO:0000256" key="3">
    <source>
        <dbReference type="ARBA" id="ARBA00022776"/>
    </source>
</evidence>
<dbReference type="PROSITE" id="PS00292">
    <property type="entry name" value="CYCLINS"/>
    <property type="match status" value="1"/>
</dbReference>
<evidence type="ECO:0000256" key="2">
    <source>
        <dbReference type="ARBA" id="ARBA00022618"/>
    </source>
</evidence>
<dbReference type="InterPro" id="IPR046965">
    <property type="entry name" value="Cyclin_A/B-like"/>
</dbReference>
<keyword evidence="4 6" id="KW-0195">Cyclin</keyword>
<evidence type="ECO:0000256" key="5">
    <source>
        <dbReference type="ARBA" id="ARBA00023306"/>
    </source>
</evidence>
<dbReference type="InterPro" id="IPR036915">
    <property type="entry name" value="Cyclin-like_sf"/>
</dbReference>
<dbReference type="InterPro" id="IPR013763">
    <property type="entry name" value="Cyclin-like_dom"/>
</dbReference>
<dbReference type="PIRSF" id="PIRSF001771">
    <property type="entry name" value="Cyclin_A_B_D_E"/>
    <property type="match status" value="1"/>
</dbReference>
<name>A0A6P5JUF6_PHACI</name>
<keyword evidence="10" id="KW-1185">Reference proteome</keyword>
<organism evidence="10 11">
    <name type="scientific">Phascolarctos cinereus</name>
    <name type="common">Koala</name>
    <dbReference type="NCBI Taxonomy" id="38626"/>
    <lineage>
        <taxon>Eukaryota</taxon>
        <taxon>Metazoa</taxon>
        <taxon>Chordata</taxon>
        <taxon>Craniata</taxon>
        <taxon>Vertebrata</taxon>
        <taxon>Euteleostomi</taxon>
        <taxon>Mammalia</taxon>
        <taxon>Metatheria</taxon>
        <taxon>Diprotodontia</taxon>
        <taxon>Phascolarctidae</taxon>
        <taxon>Phascolarctos</taxon>
    </lineage>
</organism>
<evidence type="ECO:0000256" key="7">
    <source>
        <dbReference type="SAM" id="MobiDB-lite"/>
    </source>
</evidence>
<dbReference type="GeneID" id="110202696"/>
<sequence length="442" mass="50544">MPVPRDSRSANGKGLRPSKTQATESTRGEAVRAMESQETDKEENSQAKRSPSSPQGAPRKRSAFGDLTNAHQNQPTQSKKEVVKGTAKKVLRSTVAHDFSKNNEINLKKSGPKSLAEEASVSSEPTVKEGLMPVQEREEPVPVQKGPSVQEASGAGQPGPSEQMPRMENIEKVEEDPYIGAEYAKEIFKYMRKREEIFPISNYMVKQHDISKDMRAILVDWMVEVQENFELTHETLYLAVKLVDHYLMQVVCLRDKLQLIGSTALLIASKFEERCPPCIDDFLYICDDAYQREELLSMEINILHTLNYDINIPIAYRFLRKFAKCAHVNMETLTLARFICELTLQEYDYVQERASKLAASSFFLALKMKNVGKWTRSLERYSGYRSTDLFSLVKRLNFLLTYQHHDKLKAVRTKYSHKIFFEVAKTPTLDMLKLEDILKNSV</sequence>
<dbReference type="RefSeq" id="XP_020834624.1">
    <property type="nucleotide sequence ID" value="XM_020978965.1"/>
</dbReference>
<evidence type="ECO:0000313" key="10">
    <source>
        <dbReference type="Proteomes" id="UP000515140"/>
    </source>
</evidence>
<feature type="domain" description="Cyclin-like" evidence="8">
    <location>
        <begin position="220"/>
        <end position="304"/>
    </location>
</feature>
<dbReference type="GO" id="GO:0044772">
    <property type="term" value="P:mitotic cell cycle phase transition"/>
    <property type="evidence" value="ECO:0007669"/>
    <property type="project" value="InterPro"/>
</dbReference>
<evidence type="ECO:0000259" key="9">
    <source>
        <dbReference type="SMART" id="SM01332"/>
    </source>
</evidence>
<dbReference type="CDD" id="cd20508">
    <property type="entry name" value="CYCLIN_CCNB3_rpt1"/>
    <property type="match status" value="1"/>
</dbReference>
<evidence type="ECO:0000259" key="8">
    <source>
        <dbReference type="SMART" id="SM00385"/>
    </source>
</evidence>
<dbReference type="InterPro" id="IPR004367">
    <property type="entry name" value="Cyclin_C-dom"/>
</dbReference>
<feature type="domain" description="Cyclin C-terminal" evidence="9">
    <location>
        <begin position="313"/>
        <end position="429"/>
    </location>
</feature>
<evidence type="ECO:0000256" key="4">
    <source>
        <dbReference type="ARBA" id="ARBA00023127"/>
    </source>
</evidence>
<protein>
    <submittedName>
        <fullName evidence="11 12">G2/mitotic-specific cyclin-B3 isoform X1</fullName>
    </submittedName>
</protein>
<dbReference type="SUPFAM" id="SSF47954">
    <property type="entry name" value="Cyclin-like"/>
    <property type="match status" value="2"/>
</dbReference>
<dbReference type="SMART" id="SM00385">
    <property type="entry name" value="CYCLIN"/>
    <property type="match status" value="2"/>
</dbReference>
<reference evidence="11 12" key="1">
    <citation type="submission" date="2025-04" db="UniProtKB">
        <authorList>
            <consortium name="RefSeq"/>
        </authorList>
    </citation>
    <scope>IDENTIFICATION</scope>
    <source>
        <tissue evidence="11 12">Spleen</tissue>
    </source>
</reference>
<dbReference type="CDD" id="cd20510">
    <property type="entry name" value="CYCLIN_CCNB3_rpt2"/>
    <property type="match status" value="1"/>
</dbReference>
<keyword evidence="5" id="KW-0131">Cell cycle</keyword>
<feature type="domain" description="Cyclin-like" evidence="8">
    <location>
        <begin position="317"/>
        <end position="401"/>
    </location>
</feature>
<keyword evidence="2" id="KW-0132">Cell division</keyword>
<feature type="region of interest" description="Disordered" evidence="7">
    <location>
        <begin position="1"/>
        <end position="166"/>
    </location>
</feature>
<dbReference type="Pfam" id="PF00134">
    <property type="entry name" value="Cyclin_N"/>
    <property type="match status" value="1"/>
</dbReference>
<dbReference type="GO" id="GO:0016538">
    <property type="term" value="F:cyclin-dependent protein serine/threonine kinase regulator activity"/>
    <property type="evidence" value="ECO:0007669"/>
    <property type="project" value="InterPro"/>
</dbReference>
<dbReference type="AlphaFoldDB" id="A0A6P5JUF6"/>
<comment type="similarity">
    <text evidence="1">Belongs to the cyclin family. Cyclin AB subfamily.</text>
</comment>
<dbReference type="KEGG" id="pcw:110202696"/>
<dbReference type="GeneTree" id="ENSGT00940000160459"/>
<dbReference type="RefSeq" id="XP_020834625.1">
    <property type="nucleotide sequence ID" value="XM_020978966.1"/>
</dbReference>
<accession>A0A6P5JUF6</accession>
<dbReference type="PANTHER" id="PTHR10177">
    <property type="entry name" value="CYCLINS"/>
    <property type="match status" value="1"/>
</dbReference>
<evidence type="ECO:0000313" key="12">
    <source>
        <dbReference type="RefSeq" id="XP_020834625.1"/>
    </source>
</evidence>
<dbReference type="CTD" id="85417"/>
<evidence type="ECO:0000313" key="11">
    <source>
        <dbReference type="RefSeq" id="XP_020834624.1"/>
    </source>
</evidence>
<dbReference type="InterPro" id="IPR048258">
    <property type="entry name" value="Cyclins_cyclin-box"/>
</dbReference>
<dbReference type="Proteomes" id="UP000515140">
    <property type="component" value="Unplaced"/>
</dbReference>
<dbReference type="FunFam" id="1.10.472.10:FF:000001">
    <property type="entry name" value="G2/mitotic-specific cyclin"/>
    <property type="match status" value="1"/>
</dbReference>
<dbReference type="Pfam" id="PF02984">
    <property type="entry name" value="Cyclin_C"/>
    <property type="match status" value="1"/>
</dbReference>
<keyword evidence="3" id="KW-0498">Mitosis</keyword>
<dbReference type="GO" id="GO:0051301">
    <property type="term" value="P:cell division"/>
    <property type="evidence" value="ECO:0007669"/>
    <property type="project" value="UniProtKB-KW"/>
</dbReference>
<dbReference type="Gene3D" id="1.10.472.10">
    <property type="entry name" value="Cyclin-like"/>
    <property type="match status" value="2"/>
</dbReference>
<evidence type="ECO:0000256" key="1">
    <source>
        <dbReference type="ARBA" id="ARBA00006955"/>
    </source>
</evidence>